<dbReference type="InterPro" id="IPR007534">
    <property type="entry name" value="LuxE"/>
</dbReference>
<dbReference type="GO" id="GO:0047474">
    <property type="term" value="F:long-chain fatty acid--protein ligase activity"/>
    <property type="evidence" value="ECO:0007669"/>
    <property type="project" value="InterPro"/>
</dbReference>
<gene>
    <name evidence="2" type="ORF">C9I89_04030</name>
</gene>
<proteinExistence type="predicted"/>
<dbReference type="InterPro" id="IPR016671">
    <property type="entry name" value="LuxE_bac"/>
</dbReference>
<dbReference type="InterPro" id="IPR042099">
    <property type="entry name" value="ANL_N_sf"/>
</dbReference>
<dbReference type="Proteomes" id="UP000240904">
    <property type="component" value="Unassembled WGS sequence"/>
</dbReference>
<dbReference type="GO" id="GO:0008218">
    <property type="term" value="P:bioluminescence"/>
    <property type="evidence" value="ECO:0007669"/>
    <property type="project" value="InterPro"/>
</dbReference>
<organism evidence="2 3">
    <name type="scientific">Photobacterium lipolyticum</name>
    <dbReference type="NCBI Taxonomy" id="266810"/>
    <lineage>
        <taxon>Bacteria</taxon>
        <taxon>Pseudomonadati</taxon>
        <taxon>Pseudomonadota</taxon>
        <taxon>Gammaproteobacteria</taxon>
        <taxon>Vibrionales</taxon>
        <taxon>Vibrionaceae</taxon>
        <taxon>Photobacterium</taxon>
    </lineage>
</organism>
<dbReference type="Gene3D" id="3.40.50.12780">
    <property type="entry name" value="N-terminal domain of ligase-like"/>
    <property type="match status" value="1"/>
</dbReference>
<name>A0A2T3N2Z5_9GAMM</name>
<evidence type="ECO:0000313" key="2">
    <source>
        <dbReference type="EMBL" id="PSW06711.1"/>
    </source>
</evidence>
<protein>
    <submittedName>
        <fullName evidence="2">LuxE family acyl-protein synthetase</fullName>
    </submittedName>
</protein>
<reference evidence="2 3" key="1">
    <citation type="submission" date="2018-03" db="EMBL/GenBank/DDBJ databases">
        <title>Whole genome sequencing of Histamine producing bacteria.</title>
        <authorList>
            <person name="Butler K."/>
        </authorList>
    </citation>
    <scope>NUCLEOTIDE SEQUENCE [LARGE SCALE GENOMIC DNA]</scope>
    <source>
        <strain evidence="2 3">DSM 16190</strain>
    </source>
</reference>
<keyword evidence="3" id="KW-1185">Reference proteome</keyword>
<dbReference type="OrthoDB" id="6761572at2"/>
<comment type="caution">
    <text evidence="2">The sequence shown here is derived from an EMBL/GenBank/DDBJ whole genome shotgun (WGS) entry which is preliminary data.</text>
</comment>
<sequence>MGIEAIYNSIKEQGGDPVKWAITDLGLLFSLPLEKQQQLKALLIKDSFNYHYEHNNFYRQQCDEKGVTPDDIQDFDDLIKIPVIPVNAFKSADSHKLLTKPLNAIEHEMRSTGTSGIPSVSRRCDETMDNAVIGIYAMYREMFALSKGAGLCICPSTEEIPEMGMIKAFNFLTGLLDTHRFVVKEERFSPEEAIEQLAQWQGKFTRHLIGPPFLIHRLISYLRATDTRLKLDKDSMIITLGGWKRFTGQMISRTEFNAEIETYLGIPASNIRDMYGLVEANVIVIEDEHNQKHVPPYIHFSVRDPKDLSKEVADGETGQLVILDPLARSTPGMLLTEDLIYLRKDDTASTRNSQRMQYVMRAPNAKEFGCCAVNLESKMASDEAEQQCPVAQ</sequence>
<evidence type="ECO:0000313" key="3">
    <source>
        <dbReference type="Proteomes" id="UP000240904"/>
    </source>
</evidence>
<dbReference type="EMBL" id="PYMC01000002">
    <property type="protein sequence ID" value="PSW06711.1"/>
    <property type="molecule type" value="Genomic_DNA"/>
</dbReference>
<dbReference type="PANTHER" id="PTHR43845:SF1">
    <property type="entry name" value="BLR5969 PROTEIN"/>
    <property type="match status" value="1"/>
</dbReference>
<dbReference type="Pfam" id="PF04443">
    <property type="entry name" value="LuxE"/>
    <property type="match status" value="1"/>
</dbReference>
<evidence type="ECO:0000259" key="1">
    <source>
        <dbReference type="Pfam" id="PF04443"/>
    </source>
</evidence>
<accession>A0A2T3N2Z5</accession>
<dbReference type="AlphaFoldDB" id="A0A2T3N2Z5"/>
<dbReference type="RefSeq" id="WP_107282075.1">
    <property type="nucleotide sequence ID" value="NZ_PYMC01000002.1"/>
</dbReference>
<dbReference type="PANTHER" id="PTHR43845">
    <property type="entry name" value="BLR5969 PROTEIN"/>
    <property type="match status" value="1"/>
</dbReference>
<feature type="domain" description="Acyl-protein synthetase LuxE" evidence="1">
    <location>
        <begin position="30"/>
        <end position="373"/>
    </location>
</feature>
<dbReference type="PIRSF" id="PIRSF016580">
    <property type="entry name" value="Acyl-protein_synthetase_LuxE"/>
    <property type="match status" value="1"/>
</dbReference>